<evidence type="ECO:0000256" key="1">
    <source>
        <dbReference type="SAM" id="MobiDB-lite"/>
    </source>
</evidence>
<feature type="compositionally biased region" description="Polar residues" evidence="1">
    <location>
        <begin position="1"/>
        <end position="13"/>
    </location>
</feature>
<reference evidence="2" key="2">
    <citation type="submission" date="2020-02" db="EMBL/GenBank/DDBJ databases">
        <authorList>
            <person name="Matsumoto Y."/>
            <person name="Motooka D."/>
            <person name="Nakamura S."/>
        </authorList>
    </citation>
    <scope>NUCLEOTIDE SEQUENCE</scope>
    <source>
        <strain evidence="2">JCM 13671</strain>
    </source>
</reference>
<keyword evidence="3" id="KW-1185">Reference proteome</keyword>
<feature type="region of interest" description="Disordered" evidence="1">
    <location>
        <begin position="88"/>
        <end position="109"/>
    </location>
</feature>
<organism evidence="2 3">
    <name type="scientific">Mycolicibacterium confluentis</name>
    <dbReference type="NCBI Taxonomy" id="28047"/>
    <lineage>
        <taxon>Bacteria</taxon>
        <taxon>Bacillati</taxon>
        <taxon>Actinomycetota</taxon>
        <taxon>Actinomycetes</taxon>
        <taxon>Mycobacteriales</taxon>
        <taxon>Mycobacteriaceae</taxon>
        <taxon>Mycolicibacterium</taxon>
    </lineage>
</organism>
<dbReference type="SUPFAM" id="SSF55073">
    <property type="entry name" value="Nucleotide cyclase"/>
    <property type="match status" value="1"/>
</dbReference>
<gene>
    <name evidence="2" type="ORF">MCNF_27280</name>
</gene>
<feature type="region of interest" description="Disordered" evidence="1">
    <location>
        <begin position="1"/>
        <end position="20"/>
    </location>
</feature>
<dbReference type="RefSeq" id="WP_407663229.1">
    <property type="nucleotide sequence ID" value="NZ_AP022612.1"/>
</dbReference>
<dbReference type="AlphaFoldDB" id="A0A7I7XYT4"/>
<accession>A0A7I7XYT4</accession>
<dbReference type="InterPro" id="IPR029787">
    <property type="entry name" value="Nucleotide_cyclase"/>
</dbReference>
<evidence type="ECO:0000313" key="3">
    <source>
        <dbReference type="Proteomes" id="UP000466931"/>
    </source>
</evidence>
<name>A0A7I7XYT4_9MYCO</name>
<sequence length="128" mass="13491">MLATVISSPSTHTGHPLGSGALRDAGIHTGECELRDDRIAGIAVHIAARIVNLAGAGEILVSRTVRDLVAGSGTGFEDRGTVELRGVPGTTERRSVEPQRRRKWCGDDEGPVETGPDVVWCAILGLNQ</sequence>
<proteinExistence type="predicted"/>
<protein>
    <recommendedName>
        <fullName evidence="4">Guanylate cyclase domain-containing protein</fullName>
    </recommendedName>
</protein>
<evidence type="ECO:0000313" key="2">
    <source>
        <dbReference type="EMBL" id="BBZ34123.1"/>
    </source>
</evidence>
<dbReference type="Gene3D" id="3.30.70.1230">
    <property type="entry name" value="Nucleotide cyclase"/>
    <property type="match status" value="1"/>
</dbReference>
<evidence type="ECO:0008006" key="4">
    <source>
        <dbReference type="Google" id="ProtNLM"/>
    </source>
</evidence>
<reference evidence="2" key="1">
    <citation type="journal article" date="2019" name="Emerg. Microbes Infect.">
        <title>Comprehensive subspecies identification of 175 nontuberculous mycobacteria species based on 7547 genomic profiles.</title>
        <authorList>
            <person name="Matsumoto Y."/>
            <person name="Kinjo T."/>
            <person name="Motooka D."/>
            <person name="Nabeya D."/>
            <person name="Jung N."/>
            <person name="Uechi K."/>
            <person name="Horii T."/>
            <person name="Iida T."/>
            <person name="Fujita J."/>
            <person name="Nakamura S."/>
        </authorList>
    </citation>
    <scope>NUCLEOTIDE SEQUENCE [LARGE SCALE GENOMIC DNA]</scope>
    <source>
        <strain evidence="2">JCM 13671</strain>
    </source>
</reference>
<dbReference type="EMBL" id="AP022612">
    <property type="protein sequence ID" value="BBZ34123.1"/>
    <property type="molecule type" value="Genomic_DNA"/>
</dbReference>
<dbReference type="Proteomes" id="UP000466931">
    <property type="component" value="Chromosome"/>
</dbReference>